<comment type="caution">
    <text evidence="16">The sequence shown here is derived from an EMBL/GenBank/DDBJ whole genome shotgun (WGS) entry which is preliminary data.</text>
</comment>
<dbReference type="SMART" id="SM00448">
    <property type="entry name" value="REC"/>
    <property type="match status" value="1"/>
</dbReference>
<dbReference type="PROSITE" id="PS50113">
    <property type="entry name" value="PAC"/>
    <property type="match status" value="2"/>
</dbReference>
<evidence type="ECO:0000256" key="3">
    <source>
        <dbReference type="ARBA" id="ARBA00022553"/>
    </source>
</evidence>
<evidence type="ECO:0000256" key="2">
    <source>
        <dbReference type="ARBA" id="ARBA00012438"/>
    </source>
</evidence>
<evidence type="ECO:0000256" key="8">
    <source>
        <dbReference type="SAM" id="Coils"/>
    </source>
</evidence>
<dbReference type="InterPro" id="IPR000014">
    <property type="entry name" value="PAS"/>
</dbReference>
<dbReference type="InterPro" id="IPR013655">
    <property type="entry name" value="PAS_fold_3"/>
</dbReference>
<feature type="domain" description="HTH luxR-type" evidence="11">
    <location>
        <begin position="788"/>
        <end position="853"/>
    </location>
</feature>
<dbReference type="Gene3D" id="3.30.565.10">
    <property type="entry name" value="Histidine kinase-like ATPase, C-terminal domain"/>
    <property type="match status" value="1"/>
</dbReference>
<feature type="domain" description="Response regulatory" evidence="13">
    <location>
        <begin position="658"/>
        <end position="772"/>
    </location>
</feature>
<evidence type="ECO:0000259" key="12">
    <source>
        <dbReference type="PROSITE" id="PS50109"/>
    </source>
</evidence>
<feature type="domain" description="PAC" evidence="15">
    <location>
        <begin position="174"/>
        <end position="238"/>
    </location>
</feature>
<evidence type="ECO:0000259" key="13">
    <source>
        <dbReference type="PROSITE" id="PS50110"/>
    </source>
</evidence>
<evidence type="ECO:0000256" key="5">
    <source>
        <dbReference type="ARBA" id="ARBA00022777"/>
    </source>
</evidence>
<dbReference type="NCBIfam" id="TIGR00229">
    <property type="entry name" value="sensory_box"/>
    <property type="match status" value="2"/>
</dbReference>
<dbReference type="PANTHER" id="PTHR43304:SF1">
    <property type="entry name" value="PAC DOMAIN-CONTAINING PROTEIN"/>
    <property type="match status" value="1"/>
</dbReference>
<dbReference type="PROSITE" id="PS50109">
    <property type="entry name" value="HIS_KIN"/>
    <property type="match status" value="1"/>
</dbReference>
<dbReference type="Gene3D" id="3.40.50.2300">
    <property type="match status" value="1"/>
</dbReference>
<evidence type="ECO:0000259" key="14">
    <source>
        <dbReference type="PROSITE" id="PS50112"/>
    </source>
</evidence>
<evidence type="ECO:0000313" key="16">
    <source>
        <dbReference type="EMBL" id="NMQ19463.1"/>
    </source>
</evidence>
<dbReference type="Gene3D" id="1.10.287.130">
    <property type="match status" value="1"/>
</dbReference>
<dbReference type="SMART" id="SM00387">
    <property type="entry name" value="HATPase_c"/>
    <property type="match status" value="1"/>
</dbReference>
<dbReference type="PROSITE" id="PS00622">
    <property type="entry name" value="HTH_LUXR_1"/>
    <property type="match status" value="1"/>
</dbReference>
<organism evidence="16 17">
    <name type="scientific">Candidatus Competibacter phosphatis</name>
    <dbReference type="NCBI Taxonomy" id="221280"/>
    <lineage>
        <taxon>Bacteria</taxon>
        <taxon>Pseudomonadati</taxon>
        <taxon>Pseudomonadota</taxon>
        <taxon>Gammaproteobacteria</taxon>
        <taxon>Candidatus Competibacteraceae</taxon>
        <taxon>Candidatus Competibacter</taxon>
    </lineage>
</organism>
<dbReference type="PROSITE" id="PS50110">
    <property type="entry name" value="RESPONSE_REGULATORY"/>
    <property type="match status" value="1"/>
</dbReference>
<accession>A0ABX1TJA1</accession>
<dbReference type="InterPro" id="IPR005467">
    <property type="entry name" value="His_kinase_dom"/>
</dbReference>
<comment type="catalytic activity">
    <reaction evidence="1">
        <text>ATP + protein L-histidine = ADP + protein N-phospho-L-histidine.</text>
        <dbReference type="EC" id="2.7.13.3"/>
    </reaction>
</comment>
<protein>
    <recommendedName>
        <fullName evidence="2">histidine kinase</fullName>
        <ecNumber evidence="2">2.7.13.3</ecNumber>
    </recommendedName>
</protein>
<dbReference type="CDD" id="cd17537">
    <property type="entry name" value="REC_FixJ"/>
    <property type="match status" value="1"/>
</dbReference>
<name>A0ABX1TJA1_9GAMM</name>
<dbReference type="SMART" id="SM00086">
    <property type="entry name" value="PAC"/>
    <property type="match status" value="2"/>
</dbReference>
<keyword evidence="8" id="KW-0175">Coiled coil</keyword>
<dbReference type="PROSITE" id="PS50043">
    <property type="entry name" value="HTH_LUXR_2"/>
    <property type="match status" value="1"/>
</dbReference>
<feature type="domain" description="Histidine kinase" evidence="12">
    <location>
        <begin position="425"/>
        <end position="621"/>
    </location>
</feature>
<dbReference type="EMBL" id="SPMZ01000026">
    <property type="protein sequence ID" value="NMQ19463.1"/>
    <property type="molecule type" value="Genomic_DNA"/>
</dbReference>
<dbReference type="InterPro" id="IPR004358">
    <property type="entry name" value="Sig_transdc_His_kin-like_C"/>
</dbReference>
<dbReference type="SUPFAM" id="SSF55785">
    <property type="entry name" value="PYP-like sensor domain (PAS domain)"/>
    <property type="match status" value="2"/>
</dbReference>
<feature type="compositionally biased region" description="Low complexity" evidence="9">
    <location>
        <begin position="19"/>
        <end position="29"/>
    </location>
</feature>
<feature type="region of interest" description="Disordered" evidence="9">
    <location>
        <begin position="1"/>
        <end position="31"/>
    </location>
</feature>
<dbReference type="InterPro" id="IPR035965">
    <property type="entry name" value="PAS-like_dom_sf"/>
</dbReference>
<dbReference type="PRINTS" id="PR00038">
    <property type="entry name" value="HTHLUXR"/>
</dbReference>
<keyword evidence="3 7" id="KW-0597">Phosphoprotein</keyword>
<keyword evidence="5" id="KW-0418">Kinase</keyword>
<dbReference type="Pfam" id="PF02518">
    <property type="entry name" value="HATPase_c"/>
    <property type="match status" value="1"/>
</dbReference>
<dbReference type="SMART" id="SM00388">
    <property type="entry name" value="HisKA"/>
    <property type="match status" value="1"/>
</dbReference>
<dbReference type="InterPro" id="IPR036388">
    <property type="entry name" value="WH-like_DNA-bd_sf"/>
</dbReference>
<evidence type="ECO:0000256" key="1">
    <source>
        <dbReference type="ARBA" id="ARBA00000085"/>
    </source>
</evidence>
<dbReference type="Pfam" id="PF00512">
    <property type="entry name" value="HisKA"/>
    <property type="match status" value="1"/>
</dbReference>
<dbReference type="Gene3D" id="1.10.10.10">
    <property type="entry name" value="Winged helix-like DNA-binding domain superfamily/Winged helix DNA-binding domain"/>
    <property type="match status" value="1"/>
</dbReference>
<dbReference type="Pfam" id="PF00072">
    <property type="entry name" value="Response_reg"/>
    <property type="match status" value="1"/>
</dbReference>
<keyword evidence="10" id="KW-0472">Membrane</keyword>
<dbReference type="Pfam" id="PF08447">
    <property type="entry name" value="PAS_3"/>
    <property type="match status" value="1"/>
</dbReference>
<dbReference type="SUPFAM" id="SSF55874">
    <property type="entry name" value="ATPase domain of HSP90 chaperone/DNA topoisomerase II/histidine kinase"/>
    <property type="match status" value="1"/>
</dbReference>
<evidence type="ECO:0000256" key="9">
    <source>
        <dbReference type="SAM" id="MobiDB-lite"/>
    </source>
</evidence>
<dbReference type="SUPFAM" id="SSF46894">
    <property type="entry name" value="C-terminal effector domain of the bipartite response regulators"/>
    <property type="match status" value="1"/>
</dbReference>
<dbReference type="InterPro" id="IPR036890">
    <property type="entry name" value="HATPase_C_sf"/>
</dbReference>
<evidence type="ECO:0000313" key="17">
    <source>
        <dbReference type="Proteomes" id="UP000760480"/>
    </source>
</evidence>
<reference evidence="16 17" key="1">
    <citation type="submission" date="2019-03" db="EMBL/GenBank/DDBJ databases">
        <title>Metabolic reconstructions from genomes of highly enriched 'Candidatus Accumulibacter' and 'Candidatus Competibacter' bioreactor populations.</title>
        <authorList>
            <person name="Annavajhala M.K."/>
            <person name="Welles L."/>
            <person name="Abbas B."/>
            <person name="Sorokin D."/>
            <person name="Park H."/>
            <person name="Van Loosdrecht M."/>
            <person name="Chandran K."/>
        </authorList>
    </citation>
    <scope>NUCLEOTIDE SEQUENCE [LARGE SCALE GENOMIC DNA]</scope>
    <source>
        <strain evidence="16 17">SBR_G</strain>
    </source>
</reference>
<dbReference type="Pfam" id="PF08448">
    <property type="entry name" value="PAS_4"/>
    <property type="match status" value="1"/>
</dbReference>
<dbReference type="SMART" id="SM00091">
    <property type="entry name" value="PAS"/>
    <property type="match status" value="2"/>
</dbReference>
<evidence type="ECO:0000256" key="10">
    <source>
        <dbReference type="SAM" id="Phobius"/>
    </source>
</evidence>
<evidence type="ECO:0000256" key="4">
    <source>
        <dbReference type="ARBA" id="ARBA00022679"/>
    </source>
</evidence>
<feature type="domain" description="PAS" evidence="14">
    <location>
        <begin position="114"/>
        <end position="184"/>
    </location>
</feature>
<sequence length="857" mass="95238">MAHSNKAAPRGSFQDRPHALPAPEDPAAPSSDSRRICWRRFIADPALMTAIYIGGGLLWVLGGDPLLSAWLAGAELSPVLGPLANALVIAASGSLLYRLLSVHVATAHHAHLVQDTRLAEFIETIADVAFIKDCDGRYLLFNSAGARLVGKPLTECLGQDDRALFPADMALKLMESDRQVIANGHLLNREDTFDIGGDRRILQSTQWPYRDTDDRIIGVIGIARDITAQKQAEEQAWRTRDELESRVRVRTAELVTANRTLERLIAARVQTEIALRDSEERFRQLAEHIREVFWVYGIVEERLLYVSPAYAEIWGRAVRNFQERPLDWLEAVHPDDRLRIQAAHAAKLESGRFDEEYRIVRPDGAVRWIWDRGFPIHDATGHVYRIAGLAEDITTRKLAEDQLRRQQVELAKMSRLSLAVELASNLAHELNQPLAAIVAYTQACLTLLREDTADPRELTGTLEEVVNQGLRAGGIIRHLRGLVQKHPAAQTEVDLNALIRAVMHYAQLELRQADITVRLELTEPLPAILADDMQIQLVVLYLVRNAIEAMQDADDAPRELLLRTAPLDTGTVLATVHDTGPGFSPEALERLFQPFFTTKSGGMGLGLSVSRSLIESQGGQLWATPQSARPWGLLPFQPAGVHSLPTIARARMNEIAPTVFLIDDDQAVRDAVGLLLRATGLIVESFASATDFLKSDGIRRPGCLLLDVRMPGMSGLDLQKQLQEQGHHIPIIFMTGHGDIPMATRAMKAGAFDFIEKPFQGQTLLARVREALERDARELRRQAQRSEAARRLARLSPREREVLERVAAGQYNKVIAAELGISLSTVEIHRKRVMEKLEADSLSNLIRTLALLNEGGS</sequence>
<dbReference type="EC" id="2.7.13.3" evidence="2"/>
<evidence type="ECO:0000256" key="6">
    <source>
        <dbReference type="ARBA" id="ARBA00023125"/>
    </source>
</evidence>
<dbReference type="RefSeq" id="WP_169248715.1">
    <property type="nucleotide sequence ID" value="NZ_SPMZ01000026.1"/>
</dbReference>
<dbReference type="PRINTS" id="PR00344">
    <property type="entry name" value="BCTRLSENSOR"/>
</dbReference>
<dbReference type="InterPro" id="IPR052162">
    <property type="entry name" value="Sensor_kinase/Photoreceptor"/>
</dbReference>
<dbReference type="CDD" id="cd06170">
    <property type="entry name" value="LuxR_C_like"/>
    <property type="match status" value="1"/>
</dbReference>
<dbReference type="CDD" id="cd00082">
    <property type="entry name" value="HisKA"/>
    <property type="match status" value="1"/>
</dbReference>
<dbReference type="CDD" id="cd00130">
    <property type="entry name" value="PAS"/>
    <property type="match status" value="2"/>
</dbReference>
<dbReference type="SUPFAM" id="SSF47384">
    <property type="entry name" value="Homodimeric domain of signal transducing histidine kinase"/>
    <property type="match status" value="1"/>
</dbReference>
<keyword evidence="10" id="KW-0812">Transmembrane</keyword>
<gene>
    <name evidence="16" type="ORF">E4P82_09790</name>
</gene>
<feature type="domain" description="PAS" evidence="14">
    <location>
        <begin position="278"/>
        <end position="351"/>
    </location>
</feature>
<dbReference type="InterPro" id="IPR000792">
    <property type="entry name" value="Tscrpt_reg_LuxR_C"/>
</dbReference>
<keyword evidence="6" id="KW-0238">DNA-binding</keyword>
<evidence type="ECO:0000259" key="15">
    <source>
        <dbReference type="PROSITE" id="PS50113"/>
    </source>
</evidence>
<feature type="modified residue" description="4-aspartylphosphate" evidence="7">
    <location>
        <position position="707"/>
    </location>
</feature>
<dbReference type="InterPro" id="IPR003594">
    <property type="entry name" value="HATPase_dom"/>
</dbReference>
<dbReference type="Gene3D" id="3.30.450.20">
    <property type="entry name" value="PAS domain"/>
    <property type="match status" value="2"/>
</dbReference>
<dbReference type="PANTHER" id="PTHR43304">
    <property type="entry name" value="PHYTOCHROME-LIKE PROTEIN CPH1"/>
    <property type="match status" value="1"/>
</dbReference>
<evidence type="ECO:0000256" key="7">
    <source>
        <dbReference type="PROSITE-ProRule" id="PRU00169"/>
    </source>
</evidence>
<feature type="coiled-coil region" evidence="8">
    <location>
        <begin position="762"/>
        <end position="789"/>
    </location>
</feature>
<keyword evidence="17" id="KW-1185">Reference proteome</keyword>
<dbReference type="InterPro" id="IPR036097">
    <property type="entry name" value="HisK_dim/P_sf"/>
</dbReference>
<evidence type="ECO:0000259" key="11">
    <source>
        <dbReference type="PROSITE" id="PS50043"/>
    </source>
</evidence>
<dbReference type="InterPro" id="IPR001789">
    <property type="entry name" value="Sig_transdc_resp-reg_receiver"/>
</dbReference>
<dbReference type="SMART" id="SM00421">
    <property type="entry name" value="HTH_LUXR"/>
    <property type="match status" value="1"/>
</dbReference>
<keyword evidence="4" id="KW-0808">Transferase</keyword>
<dbReference type="InterPro" id="IPR000700">
    <property type="entry name" value="PAS-assoc_C"/>
</dbReference>
<dbReference type="InterPro" id="IPR011006">
    <property type="entry name" value="CheY-like_superfamily"/>
</dbReference>
<feature type="transmembrane region" description="Helical" evidence="10">
    <location>
        <begin position="41"/>
        <end position="62"/>
    </location>
</feature>
<dbReference type="SUPFAM" id="SSF52172">
    <property type="entry name" value="CheY-like"/>
    <property type="match status" value="1"/>
</dbReference>
<keyword evidence="10" id="KW-1133">Transmembrane helix</keyword>
<dbReference type="Proteomes" id="UP000760480">
    <property type="component" value="Unassembled WGS sequence"/>
</dbReference>
<feature type="domain" description="PAC" evidence="15">
    <location>
        <begin position="353"/>
        <end position="405"/>
    </location>
</feature>
<dbReference type="PROSITE" id="PS50112">
    <property type="entry name" value="PAS"/>
    <property type="match status" value="2"/>
</dbReference>
<dbReference type="InterPro" id="IPR003661">
    <property type="entry name" value="HisK_dim/P_dom"/>
</dbReference>
<dbReference type="InterPro" id="IPR016032">
    <property type="entry name" value="Sig_transdc_resp-reg_C-effctor"/>
</dbReference>
<dbReference type="Pfam" id="PF00196">
    <property type="entry name" value="GerE"/>
    <property type="match status" value="1"/>
</dbReference>
<dbReference type="InterPro" id="IPR001610">
    <property type="entry name" value="PAC"/>
</dbReference>
<proteinExistence type="predicted"/>
<dbReference type="InterPro" id="IPR013656">
    <property type="entry name" value="PAS_4"/>
</dbReference>